<feature type="region of interest" description="Disordered" evidence="1">
    <location>
        <begin position="206"/>
        <end position="226"/>
    </location>
</feature>
<sequence>MDFEHVPSLASDRTVEMSRPNSPASFNLTFDGKIPPPRIYDAEPRMTSFSPETSIMHTAIEHDPYSPMTFVNSPILPKQQHPVGTNEGMTLPTTLWTAVSVSQMSSPSICSNLSASSSVTELDTWMPSAVHDRPQAMQAHQYLRQRLRRGTKPSPGPTPPYACMFTPNPVPVPVSSPMLEAGTIRRSTTSTSSTLSRLMSRLFARRPPLSPATPPPGTAVPAQRNSAAKPSFPYFLSRKAPAAVHQPPAWSHHAHSKEDDLVAKLSLPCAQILQGPEPDEYTAAYAFIERRKCRQDGKPLLRDSPLA</sequence>
<name>A0A8H5AU00_9AGAR</name>
<organism evidence="2 3">
    <name type="scientific">Psilocybe cf. subviscida</name>
    <dbReference type="NCBI Taxonomy" id="2480587"/>
    <lineage>
        <taxon>Eukaryota</taxon>
        <taxon>Fungi</taxon>
        <taxon>Dikarya</taxon>
        <taxon>Basidiomycota</taxon>
        <taxon>Agaricomycotina</taxon>
        <taxon>Agaricomycetes</taxon>
        <taxon>Agaricomycetidae</taxon>
        <taxon>Agaricales</taxon>
        <taxon>Agaricineae</taxon>
        <taxon>Strophariaceae</taxon>
        <taxon>Psilocybe</taxon>
    </lineage>
</organism>
<keyword evidence="3" id="KW-1185">Reference proteome</keyword>
<dbReference type="Proteomes" id="UP000567179">
    <property type="component" value="Unassembled WGS sequence"/>
</dbReference>
<comment type="caution">
    <text evidence="2">The sequence shown here is derived from an EMBL/GenBank/DDBJ whole genome shotgun (WGS) entry which is preliminary data.</text>
</comment>
<accession>A0A8H5AU00</accession>
<evidence type="ECO:0000313" key="3">
    <source>
        <dbReference type="Proteomes" id="UP000567179"/>
    </source>
</evidence>
<feature type="region of interest" description="Disordered" evidence="1">
    <location>
        <begin position="1"/>
        <end position="28"/>
    </location>
</feature>
<protein>
    <submittedName>
        <fullName evidence="2">Uncharacterized protein</fullName>
    </submittedName>
</protein>
<dbReference type="AlphaFoldDB" id="A0A8H5AU00"/>
<proteinExistence type="predicted"/>
<evidence type="ECO:0000256" key="1">
    <source>
        <dbReference type="SAM" id="MobiDB-lite"/>
    </source>
</evidence>
<reference evidence="2 3" key="1">
    <citation type="journal article" date="2020" name="ISME J.">
        <title>Uncovering the hidden diversity of litter-decomposition mechanisms in mushroom-forming fungi.</title>
        <authorList>
            <person name="Floudas D."/>
            <person name="Bentzer J."/>
            <person name="Ahren D."/>
            <person name="Johansson T."/>
            <person name="Persson P."/>
            <person name="Tunlid A."/>
        </authorList>
    </citation>
    <scope>NUCLEOTIDE SEQUENCE [LARGE SCALE GENOMIC DNA]</scope>
    <source>
        <strain evidence="2 3">CBS 101986</strain>
    </source>
</reference>
<dbReference type="EMBL" id="JAACJJ010000057">
    <property type="protein sequence ID" value="KAF5310909.1"/>
    <property type="molecule type" value="Genomic_DNA"/>
</dbReference>
<feature type="compositionally biased region" description="Pro residues" evidence="1">
    <location>
        <begin position="208"/>
        <end position="218"/>
    </location>
</feature>
<evidence type="ECO:0000313" key="2">
    <source>
        <dbReference type="EMBL" id="KAF5310909.1"/>
    </source>
</evidence>
<feature type="compositionally biased region" description="Polar residues" evidence="1">
    <location>
        <begin position="19"/>
        <end position="28"/>
    </location>
</feature>
<gene>
    <name evidence="2" type="ORF">D9619_008232</name>
</gene>